<keyword evidence="4" id="KW-1185">Reference proteome</keyword>
<keyword evidence="2" id="KW-0677">Repeat</keyword>
<dbReference type="InterPro" id="IPR001451">
    <property type="entry name" value="Hexapep"/>
</dbReference>
<name>A0A6H0SQQ6_9MICC</name>
<keyword evidence="1 3" id="KW-0808">Transferase</keyword>
<dbReference type="InterPro" id="IPR018357">
    <property type="entry name" value="Hexapep_transf_CS"/>
</dbReference>
<evidence type="ECO:0000256" key="2">
    <source>
        <dbReference type="ARBA" id="ARBA00022737"/>
    </source>
</evidence>
<accession>A0A6H0SQQ6</accession>
<proteinExistence type="predicted"/>
<dbReference type="PANTHER" id="PTHR23416:SF78">
    <property type="entry name" value="LIPOPOLYSACCHARIDE BIOSYNTHESIS O-ACETYL TRANSFERASE WBBJ-RELATED"/>
    <property type="match status" value="1"/>
</dbReference>
<sequence length="258" mass="27891">MVKINALTEYADDDGNSIESPSLFDKDINITIRGKNNRIVIDEKARIGKLTLVMDCDNGTLIVGPSSKKALQMNIRIGEDSIVKIGANVTTTSMPIVSAVEGSTVSFGDDVMIASQNQFRADDGHPIFDIATGKRVNPAKDIIVGNHVWIGAKATLLGGAKIGDGSVIGFGSIVTKEIPNNVIAVGSPAKVVRKNIAWERPHLSFVAPPYKPDVSTVKKSEKYWNATVDLHHPQVVKKSLTLFGRIMKKLGYQKITKS</sequence>
<gene>
    <name evidence="3" type="ORF">D3791_15045</name>
</gene>
<dbReference type="RefSeq" id="WP_172512681.1">
    <property type="nucleotide sequence ID" value="NZ_CP032549.1"/>
</dbReference>
<evidence type="ECO:0000313" key="4">
    <source>
        <dbReference type="Proteomes" id="UP000502331"/>
    </source>
</evidence>
<dbReference type="PANTHER" id="PTHR23416">
    <property type="entry name" value="SIALIC ACID SYNTHASE-RELATED"/>
    <property type="match status" value="1"/>
</dbReference>
<dbReference type="GO" id="GO:0016746">
    <property type="term" value="F:acyltransferase activity"/>
    <property type="evidence" value="ECO:0007669"/>
    <property type="project" value="UniProtKB-KW"/>
</dbReference>
<reference evidence="3 4" key="1">
    <citation type="submission" date="2018-09" db="EMBL/GenBank/DDBJ databases">
        <title>Glutamicibacter mishrai S5-52T (LMG 29155T = KCTC 39846T).</title>
        <authorList>
            <person name="Das S.K."/>
        </authorList>
    </citation>
    <scope>NUCLEOTIDE SEQUENCE [LARGE SCALE GENOMIC DNA]</scope>
    <source>
        <strain evidence="3 4">S5-52</strain>
    </source>
</reference>
<dbReference type="CDD" id="cd04647">
    <property type="entry name" value="LbH_MAT_like"/>
    <property type="match status" value="1"/>
</dbReference>
<dbReference type="Proteomes" id="UP000502331">
    <property type="component" value="Chromosome"/>
</dbReference>
<protein>
    <submittedName>
        <fullName evidence="3">Acyltransferase</fullName>
    </submittedName>
</protein>
<dbReference type="Pfam" id="PF00132">
    <property type="entry name" value="Hexapep"/>
    <property type="match status" value="1"/>
</dbReference>
<dbReference type="SUPFAM" id="SSF51161">
    <property type="entry name" value="Trimeric LpxA-like enzymes"/>
    <property type="match status" value="1"/>
</dbReference>
<dbReference type="PROSITE" id="PS00101">
    <property type="entry name" value="HEXAPEP_TRANSFERASES"/>
    <property type="match status" value="1"/>
</dbReference>
<dbReference type="EMBL" id="CP032549">
    <property type="protein sequence ID" value="QIV88307.1"/>
    <property type="molecule type" value="Genomic_DNA"/>
</dbReference>
<dbReference type="InterPro" id="IPR051159">
    <property type="entry name" value="Hexapeptide_acetyltransf"/>
</dbReference>
<evidence type="ECO:0000256" key="1">
    <source>
        <dbReference type="ARBA" id="ARBA00022679"/>
    </source>
</evidence>
<evidence type="ECO:0000313" key="3">
    <source>
        <dbReference type="EMBL" id="QIV88307.1"/>
    </source>
</evidence>
<dbReference type="AlphaFoldDB" id="A0A6H0SQQ6"/>
<organism evidence="3 4">
    <name type="scientific">Glutamicibacter mishrai</name>
    <dbReference type="NCBI Taxonomy" id="1775880"/>
    <lineage>
        <taxon>Bacteria</taxon>
        <taxon>Bacillati</taxon>
        <taxon>Actinomycetota</taxon>
        <taxon>Actinomycetes</taxon>
        <taxon>Micrococcales</taxon>
        <taxon>Micrococcaceae</taxon>
        <taxon>Glutamicibacter</taxon>
    </lineage>
</organism>
<dbReference type="InterPro" id="IPR011004">
    <property type="entry name" value="Trimer_LpxA-like_sf"/>
</dbReference>
<keyword evidence="3" id="KW-0012">Acyltransferase</keyword>
<dbReference type="Gene3D" id="2.160.10.10">
    <property type="entry name" value="Hexapeptide repeat proteins"/>
    <property type="match status" value="1"/>
</dbReference>